<gene>
    <name evidence="3" type="ORF">OIU84_018463</name>
</gene>
<evidence type="ECO:0000313" key="4">
    <source>
        <dbReference type="Proteomes" id="UP001162972"/>
    </source>
</evidence>
<dbReference type="EMBL" id="JAPFFJ010000003">
    <property type="protein sequence ID" value="KAJ6430957.1"/>
    <property type="molecule type" value="Genomic_DNA"/>
</dbReference>
<comment type="caution">
    <text evidence="3">The sequence shown here is derived from an EMBL/GenBank/DDBJ whole genome shotgun (WGS) entry which is preliminary data.</text>
</comment>
<dbReference type="InterPro" id="IPR004330">
    <property type="entry name" value="FAR1_DNA_bnd_dom"/>
</dbReference>
<evidence type="ECO:0000313" key="3">
    <source>
        <dbReference type="EMBL" id="KAJ6430957.1"/>
    </source>
</evidence>
<dbReference type="Pfam" id="PF03101">
    <property type="entry name" value="FAR1"/>
    <property type="match status" value="1"/>
</dbReference>
<dbReference type="Proteomes" id="UP001162972">
    <property type="component" value="Chromosome 10"/>
</dbReference>
<feature type="compositionally biased region" description="Basic and acidic residues" evidence="1">
    <location>
        <begin position="143"/>
        <end position="152"/>
    </location>
</feature>
<sequence>MVFVSTPSLFSNTRSSSSVPYREEHGNAMIVRAHPLSVARANDNVNVQGARGSGLEPRIGLEFDSADDAREFYSVYATHVGFKTRTGQLYRSRTDGSVASRRFVCSKEGFQLSSRTGCPAFIRVQRKDSGKWVVDQIHKDHNHELGDVEESRPPILPQRTPTGRKSSAKASSKSKLKLLAEVDGGQPCLSGSISFKRVKTGGDGGQPKAEPYAGLVFSSTDEAYHFYIRYADEAGFKTRIGQLFRSKE</sequence>
<dbReference type="AlphaFoldDB" id="A0AAD6KYY5"/>
<name>A0AAD6KYY5_9ROSI</name>
<feature type="region of interest" description="Disordered" evidence="1">
    <location>
        <begin position="143"/>
        <end position="172"/>
    </location>
</feature>
<feature type="domain" description="FAR1" evidence="2">
    <location>
        <begin position="71"/>
        <end position="145"/>
    </location>
</feature>
<keyword evidence="4" id="KW-1185">Reference proteome</keyword>
<protein>
    <recommendedName>
        <fullName evidence="2">FAR1 domain-containing protein</fullName>
    </recommendedName>
</protein>
<evidence type="ECO:0000256" key="1">
    <source>
        <dbReference type="SAM" id="MobiDB-lite"/>
    </source>
</evidence>
<organism evidence="3 4">
    <name type="scientific">Salix udensis</name>
    <dbReference type="NCBI Taxonomy" id="889485"/>
    <lineage>
        <taxon>Eukaryota</taxon>
        <taxon>Viridiplantae</taxon>
        <taxon>Streptophyta</taxon>
        <taxon>Embryophyta</taxon>
        <taxon>Tracheophyta</taxon>
        <taxon>Spermatophyta</taxon>
        <taxon>Magnoliopsida</taxon>
        <taxon>eudicotyledons</taxon>
        <taxon>Gunneridae</taxon>
        <taxon>Pentapetalae</taxon>
        <taxon>rosids</taxon>
        <taxon>fabids</taxon>
        <taxon>Malpighiales</taxon>
        <taxon>Salicaceae</taxon>
        <taxon>Saliceae</taxon>
        <taxon>Salix</taxon>
    </lineage>
</organism>
<proteinExistence type="predicted"/>
<dbReference type="PANTHER" id="PTHR46328">
    <property type="entry name" value="FAR-RED IMPAIRED RESPONSIVE (FAR1) FAMILY PROTEIN-RELATED"/>
    <property type="match status" value="1"/>
</dbReference>
<accession>A0AAD6KYY5</accession>
<reference evidence="3 4" key="1">
    <citation type="journal article" date="2023" name="Int. J. Mol. Sci.">
        <title>De Novo Assembly and Annotation of 11 Diverse Shrub Willow (Salix) Genomes Reveals Novel Gene Organization in Sex-Linked Regions.</title>
        <authorList>
            <person name="Hyden B."/>
            <person name="Feng K."/>
            <person name="Yates T.B."/>
            <person name="Jawdy S."/>
            <person name="Cereghino C."/>
            <person name="Smart L.B."/>
            <person name="Muchero W."/>
        </authorList>
    </citation>
    <scope>NUCLEOTIDE SEQUENCE [LARGE SCALE GENOMIC DNA]</scope>
    <source>
        <tissue evidence="3">Shoot tip</tissue>
    </source>
</reference>
<evidence type="ECO:0000259" key="2">
    <source>
        <dbReference type="Pfam" id="PF03101"/>
    </source>
</evidence>